<evidence type="ECO:0000313" key="11">
    <source>
        <dbReference type="Proteomes" id="UP000603457"/>
    </source>
</evidence>
<dbReference type="PROSITE" id="PS50109">
    <property type="entry name" value="HIS_KIN"/>
    <property type="match status" value="1"/>
</dbReference>
<accession>A0ABR8FZZ4</accession>
<evidence type="ECO:0000256" key="1">
    <source>
        <dbReference type="ARBA" id="ARBA00000085"/>
    </source>
</evidence>
<evidence type="ECO:0000259" key="9">
    <source>
        <dbReference type="PROSITE" id="PS50885"/>
    </source>
</evidence>
<feature type="domain" description="Histidine kinase" evidence="8">
    <location>
        <begin position="391"/>
        <end position="613"/>
    </location>
</feature>
<dbReference type="PROSITE" id="PS50885">
    <property type="entry name" value="HAMP"/>
    <property type="match status" value="1"/>
</dbReference>
<evidence type="ECO:0000313" key="10">
    <source>
        <dbReference type="EMBL" id="MBD2596539.1"/>
    </source>
</evidence>
<evidence type="ECO:0000256" key="7">
    <source>
        <dbReference type="ARBA" id="ARBA00023012"/>
    </source>
</evidence>
<dbReference type="InterPro" id="IPR004358">
    <property type="entry name" value="Sig_transdc_His_kin-like_C"/>
</dbReference>
<gene>
    <name evidence="10" type="ORF">H6G74_19705</name>
</gene>
<dbReference type="EMBL" id="JACJTB010000029">
    <property type="protein sequence ID" value="MBD2596539.1"/>
    <property type="molecule type" value="Genomic_DNA"/>
</dbReference>
<dbReference type="InterPro" id="IPR005467">
    <property type="entry name" value="His_kinase_dom"/>
</dbReference>
<sequence length="659" mass="72465">MAKSRQSSFRRILVTRILLLFVPVLLLGELVALNKARSSLLKTARQNLTESAVFKGKKIADEIASLKTSLLMASETSVLRTGSEAEVKDFISQIIQELPTYVECLQLADLENGNIIASSCGDKPIREPKLPFVTDSRFEINPVLPPKAGKTGQRDTENQLQMVLSAPVYNPTKQLKYVLSVQSSLYKHTKNLPGSLTGSTLVIADDGTILAHPIPERINSNIQEYPDADRLQSIIQNAMTGQSNSVNLSFQEGKELVAGYSVISNPIAKQPPQWIILAVTSVDNALFGLEEIKLILIVLTVGLIGATLLASLYLAPYLAGPVEELRDYVLNIHSHHVAQTVPQTFKIREFNQLAQAIDQMFDRLKAWAEELESAWKEAKTANQIKSQFLATTSHELRNPLNIIINCVRLVREDMCDSRDEEMEFLKRADETAIHLLGIINDLLDISKIEAGKLSVVSVPMDLRQTLLEVINIQSVNVQQKGLQLKTTLGDEPIPVKADAAKLRQVLINIIGNATKFTDEGSIAIAAMIEHSNSHSQVIVSVTDTGLGIEPSQQHKLFRPFVRIDGGSTRKFDGTGLGLAISRNLIELMGGSISLESPGLNQGTTVKITLPIIDSENGENFKPTSEEAEIPEVDSFDETQAAQSQLDNYQLPLVENLFKS</sequence>
<dbReference type="CDD" id="cd00082">
    <property type="entry name" value="HisKA"/>
    <property type="match status" value="1"/>
</dbReference>
<dbReference type="PRINTS" id="PR00344">
    <property type="entry name" value="BCTRLSENSOR"/>
</dbReference>
<proteinExistence type="predicted"/>
<dbReference type="Proteomes" id="UP000603457">
    <property type="component" value="Unassembled WGS sequence"/>
</dbReference>
<name>A0ABR8FZZ4_9NOSO</name>
<organism evidence="10 11">
    <name type="scientific">Nostoc spongiaeforme FACHB-130</name>
    <dbReference type="NCBI Taxonomy" id="1357510"/>
    <lineage>
        <taxon>Bacteria</taxon>
        <taxon>Bacillati</taxon>
        <taxon>Cyanobacteriota</taxon>
        <taxon>Cyanophyceae</taxon>
        <taxon>Nostocales</taxon>
        <taxon>Nostocaceae</taxon>
        <taxon>Nostoc</taxon>
    </lineage>
</organism>
<dbReference type="InterPro" id="IPR050736">
    <property type="entry name" value="Sensor_HK_Regulatory"/>
</dbReference>
<dbReference type="InterPro" id="IPR003661">
    <property type="entry name" value="HisK_dim/P_dom"/>
</dbReference>
<feature type="domain" description="HAMP" evidence="9">
    <location>
        <begin position="318"/>
        <end position="369"/>
    </location>
</feature>
<dbReference type="EC" id="2.7.13.3" evidence="3"/>
<dbReference type="SUPFAM" id="SSF55874">
    <property type="entry name" value="ATPase domain of HSP90 chaperone/DNA topoisomerase II/histidine kinase"/>
    <property type="match status" value="1"/>
</dbReference>
<dbReference type="InterPro" id="IPR036097">
    <property type="entry name" value="HisK_dim/P_sf"/>
</dbReference>
<dbReference type="InterPro" id="IPR036890">
    <property type="entry name" value="HATPase_C_sf"/>
</dbReference>
<dbReference type="PANTHER" id="PTHR43711:SF26">
    <property type="entry name" value="SENSOR HISTIDINE KINASE RCSC"/>
    <property type="match status" value="1"/>
</dbReference>
<comment type="catalytic activity">
    <reaction evidence="1">
        <text>ATP + protein L-histidine = ADP + protein N-phospho-L-histidine.</text>
        <dbReference type="EC" id="2.7.13.3"/>
    </reaction>
</comment>
<dbReference type="Gene3D" id="1.10.287.130">
    <property type="match status" value="1"/>
</dbReference>
<dbReference type="CDD" id="cd16922">
    <property type="entry name" value="HATPase_EvgS-ArcB-TorS-like"/>
    <property type="match status" value="1"/>
</dbReference>
<keyword evidence="4" id="KW-0597">Phosphoprotein</keyword>
<dbReference type="SMART" id="SM00387">
    <property type="entry name" value="HATPase_c"/>
    <property type="match status" value="1"/>
</dbReference>
<keyword evidence="7" id="KW-0902">Two-component regulatory system</keyword>
<keyword evidence="11" id="KW-1185">Reference proteome</keyword>
<comment type="subcellular location">
    <subcellularLocation>
        <location evidence="2">Membrane</location>
    </subcellularLocation>
</comment>
<evidence type="ECO:0000256" key="6">
    <source>
        <dbReference type="ARBA" id="ARBA00022777"/>
    </source>
</evidence>
<dbReference type="Pfam" id="PF00512">
    <property type="entry name" value="HisKA"/>
    <property type="match status" value="1"/>
</dbReference>
<dbReference type="Gene3D" id="6.10.340.10">
    <property type="match status" value="1"/>
</dbReference>
<evidence type="ECO:0000256" key="3">
    <source>
        <dbReference type="ARBA" id="ARBA00012438"/>
    </source>
</evidence>
<evidence type="ECO:0000256" key="4">
    <source>
        <dbReference type="ARBA" id="ARBA00022553"/>
    </source>
</evidence>
<dbReference type="RefSeq" id="WP_190969272.1">
    <property type="nucleotide sequence ID" value="NZ_JACJTB010000029.1"/>
</dbReference>
<dbReference type="SMART" id="SM00388">
    <property type="entry name" value="HisKA"/>
    <property type="match status" value="1"/>
</dbReference>
<dbReference type="Gene3D" id="3.30.565.10">
    <property type="entry name" value="Histidine kinase-like ATPase, C-terminal domain"/>
    <property type="match status" value="1"/>
</dbReference>
<dbReference type="Pfam" id="PF02518">
    <property type="entry name" value="HATPase_c"/>
    <property type="match status" value="1"/>
</dbReference>
<reference evidence="10 11" key="1">
    <citation type="journal article" date="2020" name="ISME J.">
        <title>Comparative genomics reveals insights into cyanobacterial evolution and habitat adaptation.</title>
        <authorList>
            <person name="Chen M.Y."/>
            <person name="Teng W.K."/>
            <person name="Zhao L."/>
            <person name="Hu C.X."/>
            <person name="Zhou Y.K."/>
            <person name="Han B.P."/>
            <person name="Song L.R."/>
            <person name="Shu W.S."/>
        </authorList>
    </citation>
    <scope>NUCLEOTIDE SEQUENCE [LARGE SCALE GENOMIC DNA]</scope>
    <source>
        <strain evidence="10 11">FACHB-130</strain>
    </source>
</reference>
<dbReference type="InterPro" id="IPR003594">
    <property type="entry name" value="HATPase_dom"/>
</dbReference>
<dbReference type="SUPFAM" id="SSF47384">
    <property type="entry name" value="Homodimeric domain of signal transducing histidine kinase"/>
    <property type="match status" value="1"/>
</dbReference>
<evidence type="ECO:0000259" key="8">
    <source>
        <dbReference type="PROSITE" id="PS50109"/>
    </source>
</evidence>
<dbReference type="InterPro" id="IPR003660">
    <property type="entry name" value="HAMP_dom"/>
</dbReference>
<protein>
    <recommendedName>
        <fullName evidence="3">histidine kinase</fullName>
        <ecNumber evidence="3">2.7.13.3</ecNumber>
    </recommendedName>
</protein>
<dbReference type="GO" id="GO:0016301">
    <property type="term" value="F:kinase activity"/>
    <property type="evidence" value="ECO:0007669"/>
    <property type="project" value="UniProtKB-KW"/>
</dbReference>
<comment type="caution">
    <text evidence="10">The sequence shown here is derived from an EMBL/GenBank/DDBJ whole genome shotgun (WGS) entry which is preliminary data.</text>
</comment>
<dbReference type="PANTHER" id="PTHR43711">
    <property type="entry name" value="TWO-COMPONENT HISTIDINE KINASE"/>
    <property type="match status" value="1"/>
</dbReference>
<evidence type="ECO:0000256" key="5">
    <source>
        <dbReference type="ARBA" id="ARBA00022679"/>
    </source>
</evidence>
<keyword evidence="6 10" id="KW-0418">Kinase</keyword>
<evidence type="ECO:0000256" key="2">
    <source>
        <dbReference type="ARBA" id="ARBA00004370"/>
    </source>
</evidence>
<keyword evidence="5" id="KW-0808">Transferase</keyword>
<dbReference type="Gene3D" id="3.30.450.20">
    <property type="entry name" value="PAS domain"/>
    <property type="match status" value="1"/>
</dbReference>